<dbReference type="InterPro" id="IPR006603">
    <property type="entry name" value="PQ-loop_rpt"/>
</dbReference>
<proteinExistence type="predicted"/>
<feature type="transmembrane region" description="Helical" evidence="8">
    <location>
        <begin position="127"/>
        <end position="149"/>
    </location>
</feature>
<dbReference type="STRING" id="177199.A0A420YAK9"/>
<evidence type="ECO:0000256" key="8">
    <source>
        <dbReference type="SAM" id="Phobius"/>
    </source>
</evidence>
<organism evidence="9 10">
    <name type="scientific">Coniochaeta pulveracea</name>
    <dbReference type="NCBI Taxonomy" id="177199"/>
    <lineage>
        <taxon>Eukaryota</taxon>
        <taxon>Fungi</taxon>
        <taxon>Dikarya</taxon>
        <taxon>Ascomycota</taxon>
        <taxon>Pezizomycotina</taxon>
        <taxon>Sordariomycetes</taxon>
        <taxon>Sordariomycetidae</taxon>
        <taxon>Coniochaetales</taxon>
        <taxon>Coniochaetaceae</taxon>
        <taxon>Coniochaeta</taxon>
    </lineage>
</organism>
<dbReference type="PANTHER" id="PTHR13131">
    <property type="entry name" value="CYSTINOSIN"/>
    <property type="match status" value="1"/>
</dbReference>
<keyword evidence="5 8" id="KW-1133">Transmembrane helix</keyword>
<feature type="transmembrane region" description="Helical" evidence="8">
    <location>
        <begin position="6"/>
        <end position="26"/>
    </location>
</feature>
<dbReference type="GO" id="GO:0015184">
    <property type="term" value="F:L-cystine transmembrane transporter activity"/>
    <property type="evidence" value="ECO:0007669"/>
    <property type="project" value="TreeGrafter"/>
</dbReference>
<feature type="transmembrane region" description="Helical" evidence="8">
    <location>
        <begin position="238"/>
        <end position="259"/>
    </location>
</feature>
<evidence type="ECO:0000256" key="2">
    <source>
        <dbReference type="ARBA" id="ARBA00022448"/>
    </source>
</evidence>
<dbReference type="GO" id="GO:0012505">
    <property type="term" value="C:endomembrane system"/>
    <property type="evidence" value="ECO:0007669"/>
    <property type="project" value="UniProtKB-SubCell"/>
</dbReference>
<dbReference type="GO" id="GO:0000324">
    <property type="term" value="C:fungal-type vacuole"/>
    <property type="evidence" value="ECO:0007669"/>
    <property type="project" value="TreeGrafter"/>
</dbReference>
<keyword evidence="4" id="KW-0677">Repeat</keyword>
<evidence type="ECO:0000256" key="1">
    <source>
        <dbReference type="ARBA" id="ARBA00004127"/>
    </source>
</evidence>
<reference evidence="9 10" key="1">
    <citation type="submission" date="2018-08" db="EMBL/GenBank/DDBJ databases">
        <title>Draft genome of the lignicolous fungus Coniochaeta pulveracea.</title>
        <authorList>
            <person name="Borstlap C.J."/>
            <person name="De Witt R.N."/>
            <person name="Botha A."/>
            <person name="Volschenk H."/>
        </authorList>
    </citation>
    <scope>NUCLEOTIDE SEQUENCE [LARGE SCALE GENOMIC DNA]</scope>
    <source>
        <strain evidence="9 10">CAB683</strain>
    </source>
</reference>
<comment type="caution">
    <text evidence="9">The sequence shown here is derived from an EMBL/GenBank/DDBJ whole genome shotgun (WGS) entry which is preliminary data.</text>
</comment>
<feature type="transmembrane region" description="Helical" evidence="8">
    <location>
        <begin position="47"/>
        <end position="69"/>
    </location>
</feature>
<evidence type="ECO:0000256" key="5">
    <source>
        <dbReference type="ARBA" id="ARBA00022989"/>
    </source>
</evidence>
<dbReference type="EMBL" id="QVQW01000025">
    <property type="protein sequence ID" value="RKU44931.1"/>
    <property type="molecule type" value="Genomic_DNA"/>
</dbReference>
<keyword evidence="2" id="KW-0813">Transport</keyword>
<evidence type="ECO:0000256" key="3">
    <source>
        <dbReference type="ARBA" id="ARBA00022692"/>
    </source>
</evidence>
<feature type="transmembrane region" description="Helical" evidence="8">
    <location>
        <begin position="89"/>
        <end position="107"/>
    </location>
</feature>
<evidence type="ECO:0008006" key="11">
    <source>
        <dbReference type="Google" id="ProtNLM"/>
    </source>
</evidence>
<accession>A0A420YAK9</accession>
<dbReference type="OrthoDB" id="75720at2759"/>
<sequence length="288" mass="32485">MAFQFLPFFSELTGWVYFVCWSLSFYPQPWLSYTRGTTSGTTIDFPFLNNIGFTAYLVSNLLFYYSPLIRAQYAARNHGLPPTVQFNDVAFAAHAWLLCVLITSQYIPGLWPKFPRTLSGRKPSRVILGVSLGCFVGVGAIILLVLSSPHRNSTGPEATHSWVWLDVVYAVSYVKLIVTLIKYAPQAIENYRNKSTEGWSIYGFWCDFGGGVLSIAQLVIDCIIQGDWSGLTGNSVKLLLGNVSIVYDIIFFAQHYWLYWGAEKRKEEEGEALLRDGRGDEERGRGRN</sequence>
<keyword evidence="10" id="KW-1185">Reference proteome</keyword>
<name>A0A420YAK9_9PEZI</name>
<dbReference type="GO" id="GO:0005774">
    <property type="term" value="C:vacuolar membrane"/>
    <property type="evidence" value="ECO:0007669"/>
    <property type="project" value="TreeGrafter"/>
</dbReference>
<keyword evidence="6 8" id="KW-0472">Membrane</keyword>
<feature type="transmembrane region" description="Helical" evidence="8">
    <location>
        <begin position="161"/>
        <end position="181"/>
    </location>
</feature>
<dbReference type="SMART" id="SM00679">
    <property type="entry name" value="CTNS"/>
    <property type="match status" value="2"/>
</dbReference>
<dbReference type="Proteomes" id="UP000275385">
    <property type="component" value="Unassembled WGS sequence"/>
</dbReference>
<gene>
    <name evidence="9" type="ORF">DL546_004375</name>
</gene>
<evidence type="ECO:0000256" key="6">
    <source>
        <dbReference type="ARBA" id="ARBA00023136"/>
    </source>
</evidence>
<evidence type="ECO:0000256" key="7">
    <source>
        <dbReference type="SAM" id="MobiDB-lite"/>
    </source>
</evidence>
<feature type="transmembrane region" description="Helical" evidence="8">
    <location>
        <begin position="202"/>
        <end position="226"/>
    </location>
</feature>
<feature type="region of interest" description="Disordered" evidence="7">
    <location>
        <begin position="267"/>
        <end position="288"/>
    </location>
</feature>
<protein>
    <recommendedName>
        <fullName evidence="11">Cystinosin</fullName>
    </recommendedName>
</protein>
<dbReference type="Gene3D" id="1.20.1280.290">
    <property type="match status" value="1"/>
</dbReference>
<evidence type="ECO:0000313" key="10">
    <source>
        <dbReference type="Proteomes" id="UP000275385"/>
    </source>
</evidence>
<dbReference type="InterPro" id="IPR005282">
    <property type="entry name" value="LC_transporter"/>
</dbReference>
<dbReference type="Pfam" id="PF04193">
    <property type="entry name" value="PQ-loop"/>
    <property type="match status" value="2"/>
</dbReference>
<dbReference type="AlphaFoldDB" id="A0A420YAK9"/>
<dbReference type="PANTHER" id="PTHR13131:SF5">
    <property type="entry name" value="CYSTINOSIN"/>
    <property type="match status" value="1"/>
</dbReference>
<comment type="subcellular location">
    <subcellularLocation>
        <location evidence="1">Endomembrane system</location>
        <topology evidence="1">Multi-pass membrane protein</topology>
    </subcellularLocation>
</comment>
<evidence type="ECO:0000256" key="4">
    <source>
        <dbReference type="ARBA" id="ARBA00022737"/>
    </source>
</evidence>
<evidence type="ECO:0000313" key="9">
    <source>
        <dbReference type="EMBL" id="RKU44931.1"/>
    </source>
</evidence>
<keyword evidence="3 8" id="KW-0812">Transmembrane</keyword>